<keyword evidence="5 13" id="KW-0808">Transferase</keyword>
<comment type="catalytic activity">
    <reaction evidence="12 13">
        <text>phosphoenolpyruvate + UDP-N-acetyl-alpha-D-glucosamine = UDP-N-acetyl-3-O-(1-carboxyvinyl)-alpha-D-glucosamine + phosphate</text>
        <dbReference type="Rhea" id="RHEA:18681"/>
        <dbReference type="ChEBI" id="CHEBI:43474"/>
        <dbReference type="ChEBI" id="CHEBI:57705"/>
        <dbReference type="ChEBI" id="CHEBI:58702"/>
        <dbReference type="ChEBI" id="CHEBI:68483"/>
        <dbReference type="EC" id="2.5.1.7"/>
    </reaction>
</comment>
<keyword evidence="7 13" id="KW-0573">Peptidoglycan synthesis</keyword>
<dbReference type="NCBIfam" id="NF006873">
    <property type="entry name" value="PRK09369.1"/>
    <property type="match status" value="1"/>
</dbReference>
<dbReference type="Pfam" id="PF00275">
    <property type="entry name" value="EPSP_synthase"/>
    <property type="match status" value="1"/>
</dbReference>
<evidence type="ECO:0000256" key="6">
    <source>
        <dbReference type="ARBA" id="ARBA00022960"/>
    </source>
</evidence>
<evidence type="ECO:0000256" key="3">
    <source>
        <dbReference type="ARBA" id="ARBA00022490"/>
    </source>
</evidence>
<evidence type="ECO:0000256" key="1">
    <source>
        <dbReference type="ARBA" id="ARBA00004496"/>
    </source>
</evidence>
<comment type="caution">
    <text evidence="15">The sequence shown here is derived from an EMBL/GenBank/DDBJ whole genome shotgun (WGS) entry which is preliminary data.</text>
</comment>
<reference evidence="15 16" key="1">
    <citation type="submission" date="2024-03" db="EMBL/GenBank/DDBJ databases">
        <title>Whole genomes of four grape xylem sap localized bacterial endophytes.</title>
        <authorList>
            <person name="Kumar G."/>
            <person name="Savka M.A."/>
        </authorList>
    </citation>
    <scope>NUCLEOTIDE SEQUENCE [LARGE SCALE GENOMIC DNA]</scope>
    <source>
        <strain evidence="15 16">RIT_GXS8</strain>
    </source>
</reference>
<evidence type="ECO:0000256" key="12">
    <source>
        <dbReference type="ARBA" id="ARBA00047527"/>
    </source>
</evidence>
<evidence type="ECO:0000256" key="11">
    <source>
        <dbReference type="ARBA" id="ARBA00038367"/>
    </source>
</evidence>
<dbReference type="Proteomes" id="UP001370299">
    <property type="component" value="Unassembled WGS sequence"/>
</dbReference>
<keyword evidence="9 13" id="KW-0961">Cell wall biogenesis/degradation</keyword>
<keyword evidence="4 13" id="KW-0132">Cell division</keyword>
<sequence>MNSLVQDAAAAGARVGLKSDEIVIRGGKPLVGRIEVRGAKNLATKAMVASLLGDTPSILKDVPDISDVKVVRGLLEVHGVRITDPARGELILDPSNVESAHFAEIDAHAGSSRIPILFCGPLLHKLGEAFIPDLGGCRIGDRPIDFHLDALRAMGAVVDKQVNGIHLTAPDGLKGASIELPYPSVGATEQVLLSSVLATGVTELRNAAIEPEIMDLIAILQKMGAIVSVEPNRVIFIEGVESLRGYTHRAINDRNEAASWASAALATDGDIFVEGANQQELMTFLNVFRKVGGGFDVQEDGIRFYRERDTLKPVVIETDVHPGFMTDWQQPLVVALTQAEGQSIVHETVYENRFGFTDALNEMGADIVVHKEGLPGHDRRVARRPFEQAAVITGPTTLHAANVRVPDLRGGFSHLIAALTADGESHITNVGIISRGYEHFIPKLRKLGADFDFAG</sequence>
<evidence type="ECO:0000256" key="8">
    <source>
        <dbReference type="ARBA" id="ARBA00023306"/>
    </source>
</evidence>
<evidence type="ECO:0000256" key="9">
    <source>
        <dbReference type="ARBA" id="ARBA00023316"/>
    </source>
</evidence>
<dbReference type="SUPFAM" id="SSF55205">
    <property type="entry name" value="EPT/RTPC-like"/>
    <property type="match status" value="1"/>
</dbReference>
<dbReference type="GO" id="GO:0008760">
    <property type="term" value="F:UDP-N-acetylglucosamine 1-carboxyvinyltransferase activity"/>
    <property type="evidence" value="ECO:0007669"/>
    <property type="project" value="UniProtKB-EC"/>
</dbReference>
<dbReference type="InterPro" id="IPR050068">
    <property type="entry name" value="MurA_subfamily"/>
</dbReference>
<organism evidence="15 16">
    <name type="scientific">Curtobacterium citreum</name>
    <dbReference type="NCBI Taxonomy" id="2036"/>
    <lineage>
        <taxon>Bacteria</taxon>
        <taxon>Bacillati</taxon>
        <taxon>Actinomycetota</taxon>
        <taxon>Actinomycetes</taxon>
        <taxon>Micrococcales</taxon>
        <taxon>Microbacteriaceae</taxon>
        <taxon>Curtobacterium</taxon>
    </lineage>
</organism>
<evidence type="ECO:0000313" key="16">
    <source>
        <dbReference type="Proteomes" id="UP001370299"/>
    </source>
</evidence>
<comment type="caution">
    <text evidence="13">Lacks conserved residue(s) required for the propagation of feature annotation.</text>
</comment>
<feature type="binding site" evidence="13">
    <location>
        <position position="349"/>
    </location>
    <ligand>
        <name>UDP-N-acetyl-alpha-D-glucosamine</name>
        <dbReference type="ChEBI" id="CHEBI:57705"/>
    </ligand>
</feature>
<keyword evidence="6 13" id="KW-0133">Cell shape</keyword>
<evidence type="ECO:0000256" key="2">
    <source>
        <dbReference type="ARBA" id="ARBA00004752"/>
    </source>
</evidence>
<feature type="active site" description="Proton donor" evidence="13">
    <location>
        <position position="137"/>
    </location>
</feature>
<dbReference type="Gene3D" id="3.65.10.10">
    <property type="entry name" value="Enolpyruvate transferase domain"/>
    <property type="match status" value="2"/>
</dbReference>
<evidence type="ECO:0000259" key="14">
    <source>
        <dbReference type="Pfam" id="PF00275"/>
    </source>
</evidence>
<dbReference type="HAMAP" id="MF_00111">
    <property type="entry name" value="MurA"/>
    <property type="match status" value="1"/>
</dbReference>
<feature type="domain" description="Enolpyruvate transferase" evidence="14">
    <location>
        <begin position="25"/>
        <end position="444"/>
    </location>
</feature>
<feature type="binding site" evidence="13">
    <location>
        <position position="327"/>
    </location>
    <ligand>
        <name>UDP-N-acetyl-alpha-D-glucosamine</name>
        <dbReference type="ChEBI" id="CHEBI:57705"/>
    </ligand>
</feature>
<dbReference type="PANTHER" id="PTHR43783">
    <property type="entry name" value="UDP-N-ACETYLGLUCOSAMINE 1-CARBOXYVINYLTRANSFERASE"/>
    <property type="match status" value="1"/>
</dbReference>
<evidence type="ECO:0000256" key="10">
    <source>
        <dbReference type="ARBA" id="ARBA00037534"/>
    </source>
</evidence>
<evidence type="ECO:0000256" key="13">
    <source>
        <dbReference type="HAMAP-Rule" id="MF_00111"/>
    </source>
</evidence>
<evidence type="ECO:0000313" key="15">
    <source>
        <dbReference type="EMBL" id="MEK0171005.1"/>
    </source>
</evidence>
<keyword evidence="13" id="KW-0670">Pyruvate</keyword>
<comment type="function">
    <text evidence="10 13">Cell wall formation. Adds enolpyruvyl to UDP-N-acetylglucosamine.</text>
</comment>
<accession>A0ABU8YBI1</accession>
<dbReference type="PANTHER" id="PTHR43783:SF1">
    <property type="entry name" value="UDP-N-ACETYLGLUCOSAMINE 1-CARBOXYVINYLTRANSFERASE"/>
    <property type="match status" value="1"/>
</dbReference>
<evidence type="ECO:0000256" key="4">
    <source>
        <dbReference type="ARBA" id="ARBA00022618"/>
    </source>
</evidence>
<keyword evidence="16" id="KW-1185">Reference proteome</keyword>
<gene>
    <name evidence="13 15" type="primary">murA</name>
    <name evidence="15" type="ORF">WMN62_05930</name>
</gene>
<dbReference type="InterPro" id="IPR013792">
    <property type="entry name" value="RNA3'P_cycl/enolpyr_Trfase_a/b"/>
</dbReference>
<dbReference type="NCBIfam" id="TIGR01072">
    <property type="entry name" value="murA"/>
    <property type="match status" value="1"/>
</dbReference>
<evidence type="ECO:0000256" key="7">
    <source>
        <dbReference type="ARBA" id="ARBA00022984"/>
    </source>
</evidence>
<proteinExistence type="inferred from homology"/>
<comment type="similarity">
    <text evidence="11 13">Belongs to the EPSP synthase family. MurA subfamily.</text>
</comment>
<feature type="binding site" evidence="13">
    <location>
        <begin position="40"/>
        <end position="41"/>
    </location>
    <ligand>
        <name>phosphoenolpyruvate</name>
        <dbReference type="ChEBI" id="CHEBI:58702"/>
    </ligand>
</feature>
<keyword evidence="8 13" id="KW-0131">Cell cycle</keyword>
<dbReference type="CDD" id="cd01555">
    <property type="entry name" value="UdpNAET"/>
    <property type="match status" value="1"/>
</dbReference>
<comment type="subcellular location">
    <subcellularLocation>
        <location evidence="1 13">Cytoplasm</location>
    </subcellularLocation>
</comment>
<feature type="binding site" evidence="13">
    <location>
        <position position="113"/>
    </location>
    <ligand>
        <name>UDP-N-acetyl-alpha-D-glucosamine</name>
        <dbReference type="ChEBI" id="CHEBI:57705"/>
    </ligand>
</feature>
<comment type="pathway">
    <text evidence="2 13">Cell wall biogenesis; peptidoglycan biosynthesis.</text>
</comment>
<evidence type="ECO:0000256" key="5">
    <source>
        <dbReference type="ARBA" id="ARBA00022679"/>
    </source>
</evidence>
<protein>
    <recommendedName>
        <fullName evidence="13">UDP-N-acetylglucosamine 1-carboxyvinyltransferase</fullName>
        <ecNumber evidence="13">2.5.1.7</ecNumber>
    </recommendedName>
    <alternativeName>
        <fullName evidence="13">Enoylpyruvate transferase</fullName>
    </alternativeName>
    <alternativeName>
        <fullName evidence="13">UDP-N-acetylglucosamine enolpyruvyl transferase</fullName>
        <shortName evidence="13">EPT</shortName>
    </alternativeName>
</protein>
<dbReference type="InterPro" id="IPR036968">
    <property type="entry name" value="Enolpyruvate_Tfrase_sf"/>
</dbReference>
<dbReference type="InterPro" id="IPR001986">
    <property type="entry name" value="Enolpyruvate_Tfrase_dom"/>
</dbReference>
<keyword evidence="3 13" id="KW-0963">Cytoplasm</keyword>
<dbReference type="EMBL" id="JBBLYY010000032">
    <property type="protein sequence ID" value="MEK0171005.1"/>
    <property type="molecule type" value="Genomic_DNA"/>
</dbReference>
<dbReference type="InterPro" id="IPR005750">
    <property type="entry name" value="UDP_GlcNAc_COvinyl_MurA"/>
</dbReference>
<dbReference type="RefSeq" id="WP_123312269.1">
    <property type="nucleotide sequence ID" value="NZ_JBBKAP010000050.1"/>
</dbReference>
<feature type="modified residue" description="2-(S-cysteinyl)pyruvic acid O-phosphothioketal" evidence="13">
    <location>
        <position position="137"/>
    </location>
</feature>
<name>A0ABU8YBI1_9MICO</name>
<dbReference type="EC" id="2.5.1.7" evidence="13"/>